<proteinExistence type="predicted"/>
<dbReference type="InterPro" id="IPR001647">
    <property type="entry name" value="HTH_TetR"/>
</dbReference>
<dbReference type="EMBL" id="JBHRZG010000006">
    <property type="protein sequence ID" value="MFC3832438.1"/>
    <property type="molecule type" value="Genomic_DNA"/>
</dbReference>
<dbReference type="PROSITE" id="PS50977">
    <property type="entry name" value="HTH_TETR_2"/>
    <property type="match status" value="1"/>
</dbReference>
<reference evidence="7" key="1">
    <citation type="journal article" date="2019" name="Int. J. Syst. Evol. Microbiol.">
        <title>The Global Catalogue of Microorganisms (GCM) 10K type strain sequencing project: providing services to taxonomists for standard genome sequencing and annotation.</title>
        <authorList>
            <consortium name="The Broad Institute Genomics Platform"/>
            <consortium name="The Broad Institute Genome Sequencing Center for Infectious Disease"/>
            <person name="Wu L."/>
            <person name="Ma J."/>
        </authorList>
    </citation>
    <scope>NUCLEOTIDE SEQUENCE [LARGE SCALE GENOMIC DNA]</scope>
    <source>
        <strain evidence="7">CCTCC AB 2017081</strain>
    </source>
</reference>
<dbReference type="Pfam" id="PF00440">
    <property type="entry name" value="TetR_N"/>
    <property type="match status" value="1"/>
</dbReference>
<organism evidence="6 7">
    <name type="scientific">Deinococcus rufus</name>
    <dbReference type="NCBI Taxonomy" id="2136097"/>
    <lineage>
        <taxon>Bacteria</taxon>
        <taxon>Thermotogati</taxon>
        <taxon>Deinococcota</taxon>
        <taxon>Deinococci</taxon>
        <taxon>Deinococcales</taxon>
        <taxon>Deinococcaceae</taxon>
        <taxon>Deinococcus</taxon>
    </lineage>
</organism>
<accession>A0ABV7Z807</accession>
<dbReference type="SUPFAM" id="SSF48498">
    <property type="entry name" value="Tetracyclin repressor-like, C-terminal domain"/>
    <property type="match status" value="1"/>
</dbReference>
<dbReference type="RefSeq" id="WP_322474170.1">
    <property type="nucleotide sequence ID" value="NZ_JBHRZG010000006.1"/>
</dbReference>
<gene>
    <name evidence="6" type="ORF">ACFOSB_06165</name>
</gene>
<dbReference type="Gene3D" id="1.10.357.10">
    <property type="entry name" value="Tetracycline Repressor, domain 2"/>
    <property type="match status" value="1"/>
</dbReference>
<feature type="DNA-binding region" description="H-T-H motif" evidence="4">
    <location>
        <begin position="28"/>
        <end position="47"/>
    </location>
</feature>
<dbReference type="Proteomes" id="UP001595803">
    <property type="component" value="Unassembled WGS sequence"/>
</dbReference>
<dbReference type="PRINTS" id="PR00455">
    <property type="entry name" value="HTHTETR"/>
</dbReference>
<name>A0ABV7Z807_9DEIO</name>
<evidence type="ECO:0000313" key="6">
    <source>
        <dbReference type="EMBL" id="MFC3832438.1"/>
    </source>
</evidence>
<dbReference type="PANTHER" id="PTHR47506:SF1">
    <property type="entry name" value="HTH-TYPE TRANSCRIPTIONAL REGULATOR YJDC"/>
    <property type="match status" value="1"/>
</dbReference>
<keyword evidence="7" id="KW-1185">Reference proteome</keyword>
<dbReference type="PANTHER" id="PTHR47506">
    <property type="entry name" value="TRANSCRIPTIONAL REGULATORY PROTEIN"/>
    <property type="match status" value="1"/>
</dbReference>
<evidence type="ECO:0000313" key="7">
    <source>
        <dbReference type="Proteomes" id="UP001595803"/>
    </source>
</evidence>
<comment type="caution">
    <text evidence="6">The sequence shown here is derived from an EMBL/GenBank/DDBJ whole genome shotgun (WGS) entry which is preliminary data.</text>
</comment>
<evidence type="ECO:0000259" key="5">
    <source>
        <dbReference type="PROSITE" id="PS50977"/>
    </source>
</evidence>
<keyword evidence="1" id="KW-0805">Transcription regulation</keyword>
<sequence length="190" mass="21078">MSRSSPTRDRILDVAQRLTQERGFNAFSYLDIGTQLGIRNASIHYHFPSKAELGLALVRRYREWLQDILTGLDAEPSPRRRLDRYVDSYREVVHDDGRICLCTVLTAEDAALPAGMREEIQAFFDLNERWLGGVLQAGIAAGELRVTGARELAAASLLATLEGAMLLARAARDASRFTQLARAAVADLYA</sequence>
<keyword evidence="3" id="KW-0804">Transcription</keyword>
<evidence type="ECO:0000256" key="3">
    <source>
        <dbReference type="ARBA" id="ARBA00023163"/>
    </source>
</evidence>
<evidence type="ECO:0000256" key="1">
    <source>
        <dbReference type="ARBA" id="ARBA00023015"/>
    </source>
</evidence>
<dbReference type="InterPro" id="IPR009057">
    <property type="entry name" value="Homeodomain-like_sf"/>
</dbReference>
<evidence type="ECO:0000256" key="2">
    <source>
        <dbReference type="ARBA" id="ARBA00023125"/>
    </source>
</evidence>
<dbReference type="InterPro" id="IPR036271">
    <property type="entry name" value="Tet_transcr_reg_TetR-rel_C_sf"/>
</dbReference>
<protein>
    <submittedName>
        <fullName evidence="6">TetR/AcrR family transcriptional regulator</fullName>
    </submittedName>
</protein>
<dbReference type="SUPFAM" id="SSF46689">
    <property type="entry name" value="Homeodomain-like"/>
    <property type="match status" value="1"/>
</dbReference>
<dbReference type="InterPro" id="IPR011075">
    <property type="entry name" value="TetR_C"/>
</dbReference>
<dbReference type="Pfam" id="PF16925">
    <property type="entry name" value="TetR_C_13"/>
    <property type="match status" value="1"/>
</dbReference>
<feature type="domain" description="HTH tetR-type" evidence="5">
    <location>
        <begin position="5"/>
        <end position="65"/>
    </location>
</feature>
<evidence type="ECO:0000256" key="4">
    <source>
        <dbReference type="PROSITE-ProRule" id="PRU00335"/>
    </source>
</evidence>
<keyword evidence="2 4" id="KW-0238">DNA-binding</keyword>